<organism evidence="2 3">
    <name type="scientific">Tardibacter chloracetimidivorans</name>
    <dbReference type="NCBI Taxonomy" id="1921510"/>
    <lineage>
        <taxon>Bacteria</taxon>
        <taxon>Pseudomonadati</taxon>
        <taxon>Pseudomonadota</taxon>
        <taxon>Alphaproteobacteria</taxon>
        <taxon>Sphingomonadales</taxon>
        <taxon>Sphingomonadaceae</taxon>
        <taxon>Tardibacter</taxon>
    </lineage>
</organism>
<reference evidence="3" key="1">
    <citation type="submission" date="2016-11" db="EMBL/GenBank/DDBJ databases">
        <title>Complete Genome Sequence of alachlor-degrading Sphingomonas sp. strain JJ-A5.</title>
        <authorList>
            <person name="Lee H."/>
            <person name="Ka J.-O."/>
        </authorList>
    </citation>
    <scope>NUCLEOTIDE SEQUENCE [LARGE SCALE GENOMIC DNA]</scope>
    <source>
        <strain evidence="3">JJ-A5</strain>
    </source>
</reference>
<keyword evidence="3" id="KW-1185">Reference proteome</keyword>
<dbReference type="KEGG" id="sphj:BSL82_03405"/>
<evidence type="ECO:0000256" key="1">
    <source>
        <dbReference type="SAM" id="MobiDB-lite"/>
    </source>
</evidence>
<dbReference type="OrthoDB" id="7595534at2"/>
<feature type="region of interest" description="Disordered" evidence="1">
    <location>
        <begin position="19"/>
        <end position="42"/>
    </location>
</feature>
<name>A0A1L3ZS64_9SPHN</name>
<dbReference type="Proteomes" id="UP000182063">
    <property type="component" value="Chromosome"/>
</dbReference>
<proteinExistence type="predicted"/>
<sequence>MAGILDLIGKGLSGVGILGGGDKDPISPEDRRLNNGFSGASTFANDRVGQKLTGTEQKSGLFNRPGASEALIAFGANMLAAPSFGQGMGAGASAFLDTLREEEDRRKPKTQFLADGAIQASVDPMTGKVSYAPVEAVQDWQSGLANQKLEGQQALLDARGDQRMDQILAQGAMANERAAMQQSAAMERAMMAQSGAMERAYLAAASRGNQPSFFEKSVEKADAKQFEKGYDNFLAASDALPVYRQLRQEYGKAGVGAGVVQGGVRQVAQAFGMDVGDVDLTSKNFAEALLSKIELGAAQSQRGLGQLTEMERAIIRRSIPNMATDPKAFNKVLGVLEANAIRTTRMFNSYVNKAQKDPGTSYIRYTTNWKDNYEKAFEKQVTGGGKSKGVAKITSDAQFNSLPSGATFIGPDGKIRKKP</sequence>
<dbReference type="STRING" id="1921510.BSL82_03405"/>
<evidence type="ECO:0000313" key="3">
    <source>
        <dbReference type="Proteomes" id="UP000182063"/>
    </source>
</evidence>
<dbReference type="RefSeq" id="WP_072596037.1">
    <property type="nucleotide sequence ID" value="NZ_CP018221.1"/>
</dbReference>
<evidence type="ECO:0000313" key="2">
    <source>
        <dbReference type="EMBL" id="API58464.1"/>
    </source>
</evidence>
<dbReference type="AlphaFoldDB" id="A0A1L3ZS64"/>
<gene>
    <name evidence="2" type="ORF">BSL82_03405</name>
</gene>
<feature type="compositionally biased region" description="Basic and acidic residues" evidence="1">
    <location>
        <begin position="21"/>
        <end position="33"/>
    </location>
</feature>
<protein>
    <submittedName>
        <fullName evidence="2">Uncharacterized protein</fullName>
    </submittedName>
</protein>
<accession>A0A1L3ZS64</accession>
<dbReference type="EMBL" id="CP018221">
    <property type="protein sequence ID" value="API58464.1"/>
    <property type="molecule type" value="Genomic_DNA"/>
</dbReference>